<dbReference type="EMBL" id="MU070413">
    <property type="protein sequence ID" value="KAF5827850.1"/>
    <property type="molecule type" value="Genomic_DNA"/>
</dbReference>
<gene>
    <name evidence="2" type="ORF">DUNSADRAFT_18626</name>
</gene>
<feature type="compositionally biased region" description="Low complexity" evidence="1">
    <location>
        <begin position="1"/>
        <end position="26"/>
    </location>
</feature>
<evidence type="ECO:0000313" key="2">
    <source>
        <dbReference type="EMBL" id="KAF5827850.1"/>
    </source>
</evidence>
<name>A0ABQ7FZR7_DUNSA</name>
<dbReference type="Proteomes" id="UP000815325">
    <property type="component" value="Unassembled WGS sequence"/>
</dbReference>
<evidence type="ECO:0000313" key="3">
    <source>
        <dbReference type="Proteomes" id="UP000815325"/>
    </source>
</evidence>
<sequence length="133" mass="14879">MNHESSSSSEELSSSLFSKSPVLSGSTSLTPVRSLLGWLRRHAPSSDSMRLNSASHPSSPSLFWSFADFDRRRVRICGHAVNKKSPTMSAGLRFHQAFPPHRQLLTSGAQAKMLYSETPSNNQRWTTPQSYWI</sequence>
<protein>
    <recommendedName>
        <fullName evidence="4">Encoded protein</fullName>
    </recommendedName>
</protein>
<feature type="region of interest" description="Disordered" evidence="1">
    <location>
        <begin position="1"/>
        <end position="28"/>
    </location>
</feature>
<comment type="caution">
    <text evidence="2">The sequence shown here is derived from an EMBL/GenBank/DDBJ whole genome shotgun (WGS) entry which is preliminary data.</text>
</comment>
<keyword evidence="3" id="KW-1185">Reference proteome</keyword>
<proteinExistence type="predicted"/>
<evidence type="ECO:0000256" key="1">
    <source>
        <dbReference type="SAM" id="MobiDB-lite"/>
    </source>
</evidence>
<organism evidence="2 3">
    <name type="scientific">Dunaliella salina</name>
    <name type="common">Green alga</name>
    <name type="synonym">Protococcus salinus</name>
    <dbReference type="NCBI Taxonomy" id="3046"/>
    <lineage>
        <taxon>Eukaryota</taxon>
        <taxon>Viridiplantae</taxon>
        <taxon>Chlorophyta</taxon>
        <taxon>core chlorophytes</taxon>
        <taxon>Chlorophyceae</taxon>
        <taxon>CS clade</taxon>
        <taxon>Chlamydomonadales</taxon>
        <taxon>Dunaliellaceae</taxon>
        <taxon>Dunaliella</taxon>
    </lineage>
</organism>
<reference evidence="2" key="1">
    <citation type="submission" date="2017-08" db="EMBL/GenBank/DDBJ databases">
        <authorList>
            <person name="Polle J.E."/>
            <person name="Barry K."/>
            <person name="Cushman J."/>
            <person name="Schmutz J."/>
            <person name="Tran D."/>
            <person name="Hathwaick L.T."/>
            <person name="Yim W.C."/>
            <person name="Jenkins J."/>
            <person name="Mckie-Krisberg Z.M."/>
            <person name="Prochnik S."/>
            <person name="Lindquist E."/>
            <person name="Dockter R.B."/>
            <person name="Adam C."/>
            <person name="Molina H."/>
            <person name="Bunkerborg J."/>
            <person name="Jin E."/>
            <person name="Buchheim M."/>
            <person name="Magnuson J."/>
        </authorList>
    </citation>
    <scope>NUCLEOTIDE SEQUENCE</scope>
    <source>
        <strain evidence="2">CCAP 19/18</strain>
    </source>
</reference>
<accession>A0ABQ7FZR7</accession>
<evidence type="ECO:0008006" key="4">
    <source>
        <dbReference type="Google" id="ProtNLM"/>
    </source>
</evidence>